<keyword evidence="2" id="KW-0808">Transferase</keyword>
<dbReference type="CDD" id="cd04301">
    <property type="entry name" value="NAT_SF"/>
    <property type="match status" value="1"/>
</dbReference>
<dbReference type="InterPro" id="IPR016181">
    <property type="entry name" value="Acyl_CoA_acyltransferase"/>
</dbReference>
<evidence type="ECO:0000259" key="1">
    <source>
        <dbReference type="PROSITE" id="PS51186"/>
    </source>
</evidence>
<organism evidence="2 3">
    <name type="scientific">Collimonas fungivorans (strain Ter331)</name>
    <dbReference type="NCBI Taxonomy" id="1005048"/>
    <lineage>
        <taxon>Bacteria</taxon>
        <taxon>Pseudomonadati</taxon>
        <taxon>Pseudomonadota</taxon>
        <taxon>Betaproteobacteria</taxon>
        <taxon>Burkholderiales</taxon>
        <taxon>Oxalobacteraceae</taxon>
        <taxon>Collimonas</taxon>
    </lineage>
</organism>
<dbReference type="HOGENOM" id="CLU_063450_1_0_4"/>
<dbReference type="eggNOG" id="COG0456">
    <property type="taxonomic scope" value="Bacteria"/>
</dbReference>
<reference evidence="2 3" key="1">
    <citation type="journal article" date="2004" name="Environ. Microbiol.">
        <title>Phylogeny-function analysis of (meta)genomic libraries: screening for expression of ribosomal RNA genes by large-insert library fluorescent in situ hybridization (LIL-FISH).</title>
        <authorList>
            <person name="Leveau J.H."/>
            <person name="Gerards S."/>
            <person name="de Boer W."/>
            <person name="van Veen J.A."/>
        </authorList>
    </citation>
    <scope>NUCLEOTIDE SEQUENCE [LARGE SCALE GENOMIC DNA]</scope>
    <source>
        <strain evidence="2 3">Ter331</strain>
    </source>
</reference>
<dbReference type="Gene3D" id="3.40.630.30">
    <property type="match status" value="1"/>
</dbReference>
<protein>
    <submittedName>
        <fullName evidence="2">Histone acetyltransferase HPA2-like acetyltransferase</fullName>
    </submittedName>
</protein>
<reference evidence="2 3" key="2">
    <citation type="journal article" date="2006" name="J. Microbiol. Methods">
        <title>Genomic flank-sequencing of plasposon insertion sites for rapid identification of functional genes.</title>
        <authorList>
            <person name="Leveau J.H."/>
            <person name="Gerards S."/>
            <person name="Fritsche K."/>
            <person name="Zondag G."/>
            <person name="van Veen J.A."/>
        </authorList>
    </citation>
    <scope>NUCLEOTIDE SEQUENCE [LARGE SCALE GENOMIC DNA]</scope>
    <source>
        <strain evidence="2 3">Ter331</strain>
    </source>
</reference>
<sequence>MLRRGPVNRHIRKRSMQAARTLPAGQAKLRAMRETDLQACHGLSQHLKWPHRLADWQFHHAVSRGWVVTLTRTGAAPETSGSGMLCYCGPEHATLGLVIISDALQGRGLGRAMMQQLLADAGGRSVILNATAAGRPLYEKLGFQAIDTLSQHQSATAQAPRTALPPGSRIRPLQADEAPALLAFDRHASGMDRSAVLTALLKFAEVAVLERDGRVKGVAMLRAFGRGHVIGPVIAADLEDAKTLISHWVNACPGAFLRIDVPGKSGLKPWLQDIGLACVDNVVTMCRGSAPHGDAQWRIYSIINQALG</sequence>
<reference evidence="2 3" key="4">
    <citation type="journal article" date="2010" name="Environ. Microbiol.">
        <title>The bacterial genus Collimonas: mycophagy, weathering and other adaptive solutions to life in oligotrophic soil environments.</title>
        <authorList>
            <person name="Leveau J.H."/>
            <person name="Uroz S."/>
            <person name="de Boer W."/>
        </authorList>
    </citation>
    <scope>NUCLEOTIDE SEQUENCE [LARGE SCALE GENOMIC DNA]</scope>
    <source>
        <strain evidence="2 3">Ter331</strain>
    </source>
</reference>
<evidence type="ECO:0000313" key="2">
    <source>
        <dbReference type="EMBL" id="AEK60155.1"/>
    </source>
</evidence>
<dbReference type="SUPFAM" id="SSF55729">
    <property type="entry name" value="Acyl-CoA N-acyltransferases (Nat)"/>
    <property type="match status" value="1"/>
</dbReference>
<dbReference type="Gene3D" id="3.40.630.90">
    <property type="match status" value="1"/>
</dbReference>
<reference evidence="2 3" key="3">
    <citation type="journal article" date="2008" name="FEMS Microbiol. Ecol.">
        <title>Identification and characterization of genes underlying chitinolysis in Collimonas fungivorans Ter331.</title>
        <authorList>
            <person name="Fritsche K."/>
            <person name="de Boer W."/>
            <person name="Gerards S."/>
            <person name="van den Berg M."/>
            <person name="van Veen J.A."/>
            <person name="Leveau J.H."/>
        </authorList>
    </citation>
    <scope>NUCLEOTIDE SEQUENCE [LARGE SCALE GENOMIC DNA]</scope>
    <source>
        <strain evidence="2 3">Ter331</strain>
    </source>
</reference>
<proteinExistence type="predicted"/>
<dbReference type="AlphaFoldDB" id="G0A882"/>
<feature type="domain" description="N-acetyltransferase" evidence="1">
    <location>
        <begin position="27"/>
        <end position="171"/>
    </location>
</feature>
<dbReference type="Pfam" id="PF13673">
    <property type="entry name" value="Acetyltransf_10"/>
    <property type="match status" value="1"/>
</dbReference>
<reference evidence="2 3" key="5">
    <citation type="journal article" date="2011" name="ISME J.">
        <title>Dual transcriptional profiling of a bacterial/fungal confrontation: Collimonas fungivorans versus Aspergillus niger.</title>
        <authorList>
            <person name="Mela F."/>
            <person name="Fritsche K."/>
            <person name="de Boer W."/>
            <person name="van Veen J.A."/>
            <person name="de Graaff L.H."/>
            <person name="van den Berg M."/>
            <person name="Leveau J.H."/>
        </authorList>
    </citation>
    <scope>NUCLEOTIDE SEQUENCE [LARGE SCALE GENOMIC DNA]</scope>
    <source>
        <strain evidence="2 3">Ter331</strain>
    </source>
</reference>
<dbReference type="KEGG" id="cfu:CFU_0317"/>
<reference evidence="3" key="6">
    <citation type="submission" date="2011-05" db="EMBL/GenBank/DDBJ databases">
        <title>Complete sequence of Collimonas fungivorans Ter331.</title>
        <authorList>
            <person name="Leveau J.H."/>
        </authorList>
    </citation>
    <scope>NUCLEOTIDE SEQUENCE [LARGE SCALE GENOMIC DNA]</scope>
    <source>
        <strain evidence="3">Ter331</strain>
    </source>
</reference>
<dbReference type="Proteomes" id="UP000008392">
    <property type="component" value="Chromosome"/>
</dbReference>
<dbReference type="InterPro" id="IPR000182">
    <property type="entry name" value="GNAT_dom"/>
</dbReference>
<keyword evidence="3" id="KW-1185">Reference proteome</keyword>
<dbReference type="STRING" id="1005048.CFU_0317"/>
<name>G0A882_COLFT</name>
<dbReference type="InterPro" id="IPR052729">
    <property type="entry name" value="Acyl/Acetyltrans_Enzymes"/>
</dbReference>
<dbReference type="PROSITE" id="PS51186">
    <property type="entry name" value="GNAT"/>
    <property type="match status" value="1"/>
</dbReference>
<dbReference type="GO" id="GO:0016747">
    <property type="term" value="F:acyltransferase activity, transferring groups other than amino-acyl groups"/>
    <property type="evidence" value="ECO:0007669"/>
    <property type="project" value="InterPro"/>
</dbReference>
<accession>G0A882</accession>
<dbReference type="EMBL" id="CP002745">
    <property type="protein sequence ID" value="AEK60155.1"/>
    <property type="molecule type" value="Genomic_DNA"/>
</dbReference>
<dbReference type="InterPro" id="IPR041496">
    <property type="entry name" value="YitH/HolE_GNAT"/>
</dbReference>
<gene>
    <name evidence="2" type="ordered locus">CFU_0317</name>
</gene>
<evidence type="ECO:0000313" key="3">
    <source>
        <dbReference type="Proteomes" id="UP000008392"/>
    </source>
</evidence>
<dbReference type="PANTHER" id="PTHR47237:SF2">
    <property type="entry name" value="BLL4206 PROTEIN"/>
    <property type="match status" value="1"/>
</dbReference>
<dbReference type="Pfam" id="PF18014">
    <property type="entry name" value="Acetyltransf_18"/>
    <property type="match status" value="1"/>
</dbReference>
<dbReference type="PANTHER" id="PTHR47237">
    <property type="entry name" value="SLL0310 PROTEIN"/>
    <property type="match status" value="1"/>
</dbReference>